<evidence type="ECO:0000256" key="5">
    <source>
        <dbReference type="ARBA" id="ARBA00023136"/>
    </source>
</evidence>
<evidence type="ECO:0000256" key="2">
    <source>
        <dbReference type="ARBA" id="ARBA00022448"/>
    </source>
</evidence>
<dbReference type="PROSITE" id="PS00221">
    <property type="entry name" value="MIP"/>
    <property type="match status" value="1"/>
</dbReference>
<dbReference type="Pfam" id="PF00230">
    <property type="entry name" value="MIP"/>
    <property type="match status" value="1"/>
</dbReference>
<feature type="transmembrane region" description="Helical" evidence="7">
    <location>
        <begin position="84"/>
        <end position="105"/>
    </location>
</feature>
<evidence type="ECO:0000256" key="7">
    <source>
        <dbReference type="SAM" id="Phobius"/>
    </source>
</evidence>
<feature type="transmembrane region" description="Helical" evidence="7">
    <location>
        <begin position="155"/>
        <end position="179"/>
    </location>
</feature>
<dbReference type="InterPro" id="IPR000425">
    <property type="entry name" value="MIP"/>
</dbReference>
<evidence type="ECO:0000256" key="6">
    <source>
        <dbReference type="RuleBase" id="RU000477"/>
    </source>
</evidence>
<dbReference type="InterPro" id="IPR023271">
    <property type="entry name" value="Aquaporin-like"/>
</dbReference>
<feature type="transmembrane region" description="Helical" evidence="7">
    <location>
        <begin position="191"/>
        <end position="221"/>
    </location>
</feature>
<organism evidence="8 9">
    <name type="scientific">Brucella pseudogrignonensis</name>
    <dbReference type="NCBI Taxonomy" id="419475"/>
    <lineage>
        <taxon>Bacteria</taxon>
        <taxon>Pseudomonadati</taxon>
        <taxon>Pseudomonadota</taxon>
        <taxon>Alphaproteobacteria</taxon>
        <taxon>Hyphomicrobiales</taxon>
        <taxon>Brucellaceae</taxon>
        <taxon>Brucella/Ochrobactrum group</taxon>
        <taxon>Brucella</taxon>
    </lineage>
</organism>
<feature type="transmembrane region" description="Helical" evidence="7">
    <location>
        <begin position="51"/>
        <end position="72"/>
    </location>
</feature>
<dbReference type="Gene3D" id="1.20.1080.10">
    <property type="entry name" value="Glycerol uptake facilitator protein"/>
    <property type="match status" value="1"/>
</dbReference>
<keyword evidence="4 7" id="KW-1133">Transmembrane helix</keyword>
<protein>
    <submittedName>
        <fullName evidence="8">Aquaporin Z</fullName>
    </submittedName>
</protein>
<dbReference type="Proteomes" id="UP001184614">
    <property type="component" value="Unassembled WGS sequence"/>
</dbReference>
<keyword evidence="3 6" id="KW-0812">Transmembrane</keyword>
<sequence length="231" mass="23441">MFKKLTAEFIGTFWLVFIGCGAAVISAAFPGLGIGIIGIALAFGLALMSMAYTLGGVSGGHFNPAVTLGFVVSGRCSPKILIGYWIAQVAGSIVAAFVLYLIASGRADFVAGGFASNGYGDLSPGGYSMVAALISEAVLTAGFIFVILSVTSNEALAGFAPIAIGLCLTAIILMSGPVANTSVNPARSTGVALFATVAALNQLWLFWVAPLVGGVFGGVMWKTLSAKEATQ</sequence>
<dbReference type="RefSeq" id="WP_310015154.1">
    <property type="nucleotide sequence ID" value="NZ_JAVDQT010000007.1"/>
</dbReference>
<proteinExistence type="inferred from homology"/>
<reference evidence="8 9" key="1">
    <citation type="submission" date="2023-07" db="EMBL/GenBank/DDBJ databases">
        <title>Sorghum-associated microbial communities from plants grown in Nebraska, USA.</title>
        <authorList>
            <person name="Schachtman D."/>
        </authorList>
    </citation>
    <scope>NUCLEOTIDE SEQUENCE [LARGE SCALE GENOMIC DNA]</scope>
    <source>
        <strain evidence="8 9">DS1730</strain>
    </source>
</reference>
<gene>
    <name evidence="8" type="ORF">J2782_003690</name>
</gene>
<feature type="transmembrane region" description="Helical" evidence="7">
    <location>
        <begin position="125"/>
        <end position="148"/>
    </location>
</feature>
<dbReference type="InterPro" id="IPR034294">
    <property type="entry name" value="Aquaporin_transptr"/>
</dbReference>
<keyword evidence="2 6" id="KW-0813">Transport</keyword>
<keyword evidence="5 7" id="KW-0472">Membrane</keyword>
<dbReference type="PRINTS" id="PR00783">
    <property type="entry name" value="MINTRINSICP"/>
</dbReference>
<comment type="subcellular location">
    <subcellularLocation>
        <location evidence="1">Membrane</location>
        <topology evidence="1">Multi-pass membrane protein</topology>
    </subcellularLocation>
</comment>
<dbReference type="NCBIfam" id="TIGR00861">
    <property type="entry name" value="MIP"/>
    <property type="match status" value="1"/>
</dbReference>
<dbReference type="PROSITE" id="PS51257">
    <property type="entry name" value="PROKAR_LIPOPROTEIN"/>
    <property type="match status" value="1"/>
</dbReference>
<dbReference type="InterPro" id="IPR022357">
    <property type="entry name" value="MIP_CS"/>
</dbReference>
<dbReference type="SUPFAM" id="SSF81338">
    <property type="entry name" value="Aquaporin-like"/>
    <property type="match status" value="1"/>
</dbReference>
<feature type="transmembrane region" description="Helical" evidence="7">
    <location>
        <begin position="12"/>
        <end position="45"/>
    </location>
</feature>
<evidence type="ECO:0000256" key="1">
    <source>
        <dbReference type="ARBA" id="ARBA00004141"/>
    </source>
</evidence>
<evidence type="ECO:0000313" key="9">
    <source>
        <dbReference type="Proteomes" id="UP001184614"/>
    </source>
</evidence>
<dbReference type="EMBL" id="JAVDQT010000007">
    <property type="protein sequence ID" value="MDR6433944.1"/>
    <property type="molecule type" value="Genomic_DNA"/>
</dbReference>
<dbReference type="NCBIfam" id="NF003838">
    <property type="entry name" value="PRK05420.1"/>
    <property type="match status" value="1"/>
</dbReference>
<evidence type="ECO:0000256" key="3">
    <source>
        <dbReference type="ARBA" id="ARBA00022692"/>
    </source>
</evidence>
<comment type="caution">
    <text evidence="8">The sequence shown here is derived from an EMBL/GenBank/DDBJ whole genome shotgun (WGS) entry which is preliminary data.</text>
</comment>
<comment type="similarity">
    <text evidence="6">Belongs to the MIP/aquaporin (TC 1.A.8) family.</text>
</comment>
<evidence type="ECO:0000256" key="4">
    <source>
        <dbReference type="ARBA" id="ARBA00022989"/>
    </source>
</evidence>
<dbReference type="PANTHER" id="PTHR45724:SF13">
    <property type="entry name" value="AQUAPORIN NIP1-1-RELATED"/>
    <property type="match status" value="1"/>
</dbReference>
<accession>A0ABU1MD32</accession>
<keyword evidence="9" id="KW-1185">Reference proteome</keyword>
<evidence type="ECO:0000313" key="8">
    <source>
        <dbReference type="EMBL" id="MDR6433944.1"/>
    </source>
</evidence>
<name>A0ABU1MD32_9HYPH</name>
<dbReference type="PANTHER" id="PTHR45724">
    <property type="entry name" value="AQUAPORIN NIP2-1"/>
    <property type="match status" value="1"/>
</dbReference>